<feature type="compositionally biased region" description="Polar residues" evidence="1">
    <location>
        <begin position="179"/>
        <end position="191"/>
    </location>
</feature>
<dbReference type="STRING" id="9402.L5KD44"/>
<dbReference type="Pfam" id="PF20865">
    <property type="entry name" value="FAM186A-B_C"/>
    <property type="match status" value="1"/>
</dbReference>
<feature type="domain" description="FAM186A/B N-terminal" evidence="3">
    <location>
        <begin position="7"/>
        <end position="255"/>
    </location>
</feature>
<keyword evidence="5" id="KW-1185">Reference proteome</keyword>
<dbReference type="PANTHER" id="PTHR33590">
    <property type="entry name" value="GLUTENIN, HIGH MOLECULAR WEIGHT SUBUNIT PW212-RELATED PROTEIN"/>
    <property type="match status" value="1"/>
</dbReference>
<evidence type="ECO:0000256" key="1">
    <source>
        <dbReference type="SAM" id="MobiDB-lite"/>
    </source>
</evidence>
<evidence type="ECO:0000313" key="4">
    <source>
        <dbReference type="EMBL" id="ELK08388.1"/>
    </source>
</evidence>
<feature type="region of interest" description="Disordered" evidence="1">
    <location>
        <begin position="339"/>
        <end position="366"/>
    </location>
</feature>
<dbReference type="eggNOG" id="ENOG502S05D">
    <property type="taxonomic scope" value="Eukaryota"/>
</dbReference>
<dbReference type="InterPro" id="IPR049144">
    <property type="entry name" value="FAM186A_B_N"/>
</dbReference>
<dbReference type="AlphaFoldDB" id="L5KD44"/>
<name>L5KD44_PTEAL</name>
<feature type="compositionally biased region" description="Polar residues" evidence="1">
    <location>
        <begin position="598"/>
        <end position="614"/>
    </location>
</feature>
<feature type="region of interest" description="Disordered" evidence="1">
    <location>
        <begin position="527"/>
        <end position="614"/>
    </location>
</feature>
<protein>
    <submittedName>
        <fullName evidence="4">Protein FAM186B</fullName>
    </submittedName>
</protein>
<feature type="compositionally biased region" description="Basic and acidic residues" evidence="1">
    <location>
        <begin position="346"/>
        <end position="366"/>
    </location>
</feature>
<dbReference type="PANTHER" id="PTHR33590:SF3">
    <property type="entry name" value="PROTEIN FAM186B"/>
    <property type="match status" value="1"/>
</dbReference>
<feature type="domain" description="FAM186A/B C-terminal" evidence="2">
    <location>
        <begin position="664"/>
        <end position="900"/>
    </location>
</feature>
<dbReference type="EMBL" id="KB030893">
    <property type="protein sequence ID" value="ELK08388.1"/>
    <property type="molecule type" value="Genomic_DNA"/>
</dbReference>
<sequence length="982" mass="114199">MEKDKPPQLVTPTSVTAIISKIEAAQLTRAQEDISSQLSDILDNVNCVIDRFQEELGYDLKEKAKSHQLEQKGKNRFILLEKIASFSKDAKTKEKHLYEILRWLGDWGDSLTYEIRNRKSEEEEEDLDEWIEVMEKVLPLSLITTKGGIESLISLCSTLIEGQKKRAQISKHTFWQGWREQSPQKSTSYPQPLSPEQMLQDNKTTCTRVSEVKSMLQELLDSSMFNQGEVRAIRYMSTVVENLNKALILQHKENRSLQTKYKHMKTEMTKELSSQRLYFQQSLQVLESKRDALLKQVEILGGKYHDLLLIKHALEFQLKKAQSARDQAKDQAKIFVDSLGTPEEETLSKKEPVMEETQQEPKKEEQLFSPLSLSPMAMAGDSGARSSAYHPLSTMTMRSRIADMYSSKDAESLQPMLPSSMDHKFPKKWEIPVAESLGHKVRDQKDFFQEAAQEKERLQIKSCFREERSPESSRKVASEHWEEELSWERRRQQWLEEEEMWLQRQKKWALLEQEHQEKLRQWKMEEVAKEQQQRLTQSLPEKEEGSPRRETEQPRKDAERMIFVTTSRWRDLEKASLAPPPSRVQSARQGRRPRLPRSPNTQQPIPRTQRTMSSADFTQKPWTCQVLTKPKKSASAPITGESDRKVTQPPLHISLHISPVSLKEKVYHMDMDALRKNLQLLSEDAERGLPHCLRRKALELTTTTMELNTLRLWSLCHKYILYRRFQSLRQEVINHIQAMRETGTTYKAQNLYIFLENTDRLQDLRLQALMNKQKELEEKRRECLSSMVTMFPKLQLEWNVHLHTPVVTSLKSRKSKPPPSLLQRAYSSGLSCKQLPEHLPSKHQERVPLWMARQQCNEMEAVWKTDVASSSHPIEKKTPTSLSWDQLGGCPDVPRLLALDVHSSYHKSLMSLKAWAFLDGQSQEPLVFLALPQLKIFDKEKVGTAYLRVTLVLNVSVLERRVVLGSRYCGMRIYHSLMRVLC</sequence>
<proteinExistence type="predicted"/>
<accession>L5KD44</accession>
<dbReference type="InParanoid" id="L5KD44"/>
<dbReference type="FunCoup" id="L5KD44">
    <property type="interactions" value="67"/>
</dbReference>
<dbReference type="InterPro" id="IPR049146">
    <property type="entry name" value="FAM186A_B_C"/>
</dbReference>
<evidence type="ECO:0000259" key="2">
    <source>
        <dbReference type="Pfam" id="PF20865"/>
    </source>
</evidence>
<feature type="compositionally biased region" description="Basic and acidic residues" evidence="1">
    <location>
        <begin position="540"/>
        <end position="560"/>
    </location>
</feature>
<evidence type="ECO:0000313" key="5">
    <source>
        <dbReference type="Proteomes" id="UP000010552"/>
    </source>
</evidence>
<organism evidence="4 5">
    <name type="scientific">Pteropus alecto</name>
    <name type="common">Black flying fox</name>
    <dbReference type="NCBI Taxonomy" id="9402"/>
    <lineage>
        <taxon>Eukaryota</taxon>
        <taxon>Metazoa</taxon>
        <taxon>Chordata</taxon>
        <taxon>Craniata</taxon>
        <taxon>Vertebrata</taxon>
        <taxon>Euteleostomi</taxon>
        <taxon>Mammalia</taxon>
        <taxon>Eutheria</taxon>
        <taxon>Laurasiatheria</taxon>
        <taxon>Chiroptera</taxon>
        <taxon>Yinpterochiroptera</taxon>
        <taxon>Pteropodoidea</taxon>
        <taxon>Pteropodidae</taxon>
        <taxon>Pteropodinae</taxon>
        <taxon>Pteropus</taxon>
    </lineage>
</organism>
<dbReference type="Pfam" id="PF20870">
    <property type="entry name" value="FAM186A-B_N"/>
    <property type="match status" value="1"/>
</dbReference>
<reference evidence="5" key="1">
    <citation type="journal article" date="2013" name="Science">
        <title>Comparative analysis of bat genomes provides insight into the evolution of flight and immunity.</title>
        <authorList>
            <person name="Zhang G."/>
            <person name="Cowled C."/>
            <person name="Shi Z."/>
            <person name="Huang Z."/>
            <person name="Bishop-Lilly K.A."/>
            <person name="Fang X."/>
            <person name="Wynne J.W."/>
            <person name="Xiong Z."/>
            <person name="Baker M.L."/>
            <person name="Zhao W."/>
            <person name="Tachedjian M."/>
            <person name="Zhu Y."/>
            <person name="Zhou P."/>
            <person name="Jiang X."/>
            <person name="Ng J."/>
            <person name="Yang L."/>
            <person name="Wu L."/>
            <person name="Xiao J."/>
            <person name="Feng Y."/>
            <person name="Chen Y."/>
            <person name="Sun X."/>
            <person name="Zhang Y."/>
            <person name="Marsh G.A."/>
            <person name="Crameri G."/>
            <person name="Broder C.C."/>
            <person name="Frey K.G."/>
            <person name="Wang L.F."/>
            <person name="Wang J."/>
        </authorList>
    </citation>
    <scope>NUCLEOTIDE SEQUENCE [LARGE SCALE GENOMIC DNA]</scope>
</reference>
<gene>
    <name evidence="4" type="ORF">PAL_GLEAN10009979</name>
</gene>
<feature type="region of interest" description="Disordered" evidence="1">
    <location>
        <begin position="178"/>
        <end position="197"/>
    </location>
</feature>
<evidence type="ECO:0000259" key="3">
    <source>
        <dbReference type="Pfam" id="PF20870"/>
    </source>
</evidence>
<dbReference type="Proteomes" id="UP000010552">
    <property type="component" value="Unassembled WGS sequence"/>
</dbReference>